<name>A0AAN7SQS3_9COLE</name>
<evidence type="ECO:0000256" key="1">
    <source>
        <dbReference type="SAM" id="MobiDB-lite"/>
    </source>
</evidence>
<feature type="compositionally biased region" description="Polar residues" evidence="1">
    <location>
        <begin position="197"/>
        <end position="206"/>
    </location>
</feature>
<dbReference type="EMBL" id="JARPUR010000003">
    <property type="protein sequence ID" value="KAK4878910.1"/>
    <property type="molecule type" value="Genomic_DNA"/>
</dbReference>
<feature type="compositionally biased region" description="Basic and acidic residues" evidence="1">
    <location>
        <begin position="207"/>
        <end position="217"/>
    </location>
</feature>
<feature type="region of interest" description="Disordered" evidence="1">
    <location>
        <begin position="195"/>
        <end position="217"/>
    </location>
</feature>
<sequence>MAHLNFEISKNSTDKQIEDVIDARKKSGQYNIYANNLIFQNRRPISAPTNLISKESLHSLANDMSIINDDLYNFPLERIGPTDSEVTVVRVKQKGMQFRNDENKWNLNDDAVPGDGTHLGESPSLVNLVTLVDRSIHCGRENDECSEYLIPLSSWEPIDNPYTCINQSVAKFKISKSVGYEHRRSNIILKTDGPKNSLYNQDLNNNEDLKEKTNEIK</sequence>
<dbReference type="AlphaFoldDB" id="A0AAN7SQS3"/>
<accession>A0AAN7SQS3</accession>
<reference evidence="3" key="1">
    <citation type="submission" date="2023-01" db="EMBL/GenBank/DDBJ databases">
        <title>Key to firefly adult light organ development and bioluminescence: homeobox transcription factors regulate luciferase expression and transportation to peroxisome.</title>
        <authorList>
            <person name="Fu X."/>
        </authorList>
    </citation>
    <scope>NUCLEOTIDE SEQUENCE [LARGE SCALE GENOMIC DNA]</scope>
</reference>
<evidence type="ECO:0000313" key="3">
    <source>
        <dbReference type="Proteomes" id="UP001353858"/>
    </source>
</evidence>
<organism evidence="2 3">
    <name type="scientific">Aquatica leii</name>
    <dbReference type="NCBI Taxonomy" id="1421715"/>
    <lineage>
        <taxon>Eukaryota</taxon>
        <taxon>Metazoa</taxon>
        <taxon>Ecdysozoa</taxon>
        <taxon>Arthropoda</taxon>
        <taxon>Hexapoda</taxon>
        <taxon>Insecta</taxon>
        <taxon>Pterygota</taxon>
        <taxon>Neoptera</taxon>
        <taxon>Endopterygota</taxon>
        <taxon>Coleoptera</taxon>
        <taxon>Polyphaga</taxon>
        <taxon>Elateriformia</taxon>
        <taxon>Elateroidea</taxon>
        <taxon>Lampyridae</taxon>
        <taxon>Luciolinae</taxon>
        <taxon>Aquatica</taxon>
    </lineage>
</organism>
<comment type="caution">
    <text evidence="2">The sequence shown here is derived from an EMBL/GenBank/DDBJ whole genome shotgun (WGS) entry which is preliminary data.</text>
</comment>
<dbReference type="Proteomes" id="UP001353858">
    <property type="component" value="Unassembled WGS sequence"/>
</dbReference>
<protein>
    <submittedName>
        <fullName evidence="2">Uncharacterized protein</fullName>
    </submittedName>
</protein>
<evidence type="ECO:0000313" key="2">
    <source>
        <dbReference type="EMBL" id="KAK4878910.1"/>
    </source>
</evidence>
<proteinExistence type="predicted"/>
<gene>
    <name evidence="2" type="ORF">RN001_007056</name>
</gene>
<keyword evidence="3" id="KW-1185">Reference proteome</keyword>